<dbReference type="AlphaFoldDB" id="A0A0M4EFY3"/>
<dbReference type="Proteomes" id="UP000494163">
    <property type="component" value="Chromosome 2L"/>
</dbReference>
<dbReference type="EMBL" id="CP012523">
    <property type="protein sequence ID" value="ALC39455.1"/>
    <property type="molecule type" value="Genomic_DNA"/>
</dbReference>
<evidence type="ECO:0000313" key="2">
    <source>
        <dbReference type="Proteomes" id="UP000494163"/>
    </source>
</evidence>
<keyword evidence="2" id="KW-1185">Reference proteome</keyword>
<accession>A0A0M4EFY3</accession>
<evidence type="ECO:0000313" key="1">
    <source>
        <dbReference type="EMBL" id="ALC39455.1"/>
    </source>
</evidence>
<dbReference type="OMA" id="CPPYRGC"/>
<organism evidence="1 2">
    <name type="scientific">Drosophila busckii</name>
    <name type="common">Fruit fly</name>
    <dbReference type="NCBI Taxonomy" id="30019"/>
    <lineage>
        <taxon>Eukaryota</taxon>
        <taxon>Metazoa</taxon>
        <taxon>Ecdysozoa</taxon>
        <taxon>Arthropoda</taxon>
        <taxon>Hexapoda</taxon>
        <taxon>Insecta</taxon>
        <taxon>Pterygota</taxon>
        <taxon>Neoptera</taxon>
        <taxon>Endopterygota</taxon>
        <taxon>Diptera</taxon>
        <taxon>Brachycera</taxon>
        <taxon>Muscomorpha</taxon>
        <taxon>Ephydroidea</taxon>
        <taxon>Drosophilidae</taxon>
        <taxon>Drosophila</taxon>
    </lineage>
</organism>
<gene>
    <name evidence="1" type="ORF">Dbus_chr2Lg1540</name>
</gene>
<dbReference type="OrthoDB" id="7834658at2759"/>
<sequence length="57" mass="5964">MCCNPGGFCGMPAGIQCTNFCFNHWTGCASGICCRTSCSPCCPPYKGCCGGPRWANC</sequence>
<reference evidence="1 2" key="1">
    <citation type="submission" date="2015-08" db="EMBL/GenBank/DDBJ databases">
        <title>Ancestral chromatin configuration constrains chromatin evolution on differentiating sex chromosomes in Drosophila.</title>
        <authorList>
            <person name="Zhou Q."/>
            <person name="Bachtrog D."/>
        </authorList>
    </citation>
    <scope>NUCLEOTIDE SEQUENCE [LARGE SCALE GENOMIC DNA]</scope>
    <source>
        <tissue evidence="1">Whole larvae</tissue>
    </source>
</reference>
<name>A0A0M4EFY3_DROBS</name>
<protein>
    <submittedName>
        <fullName evidence="1">Maker482</fullName>
    </submittedName>
</protein>
<proteinExistence type="predicted"/>